<gene>
    <name evidence="3" type="ORF">SK128_002164</name>
</gene>
<evidence type="ECO:0000313" key="4">
    <source>
        <dbReference type="Proteomes" id="UP001381693"/>
    </source>
</evidence>
<dbReference type="Gene3D" id="3.40.720.10">
    <property type="entry name" value="Alkaline Phosphatase, subunit A"/>
    <property type="match status" value="1"/>
</dbReference>
<dbReference type="InterPro" id="IPR017850">
    <property type="entry name" value="Alkaline_phosphatase_core_sf"/>
</dbReference>
<dbReference type="InterPro" id="IPR001952">
    <property type="entry name" value="Alkaline_phosphatase"/>
</dbReference>
<dbReference type="SUPFAM" id="SSF53649">
    <property type="entry name" value="Alkaline phosphatase-like"/>
    <property type="match status" value="1"/>
</dbReference>
<dbReference type="Proteomes" id="UP001381693">
    <property type="component" value="Unassembled WGS sequence"/>
</dbReference>
<reference evidence="3 4" key="1">
    <citation type="submission" date="2023-11" db="EMBL/GenBank/DDBJ databases">
        <title>Halocaridina rubra genome assembly.</title>
        <authorList>
            <person name="Smith C."/>
        </authorList>
    </citation>
    <scope>NUCLEOTIDE SEQUENCE [LARGE SCALE GENOMIC DNA]</scope>
    <source>
        <strain evidence="3">EP-1</strain>
        <tissue evidence="3">Whole</tissue>
    </source>
</reference>
<keyword evidence="2" id="KW-0479">Metal-binding</keyword>
<proteinExistence type="predicted"/>
<evidence type="ECO:0000313" key="3">
    <source>
        <dbReference type="EMBL" id="KAK7077206.1"/>
    </source>
</evidence>
<feature type="binding site" evidence="2">
    <location>
        <position position="115"/>
    </location>
    <ligand>
        <name>Zn(2+)</name>
        <dbReference type="ChEBI" id="CHEBI:29105"/>
        <label>2</label>
    </ligand>
</feature>
<feature type="binding site" evidence="2">
    <location>
        <position position="228"/>
    </location>
    <ligand>
        <name>Zn(2+)</name>
        <dbReference type="ChEBI" id="CHEBI:29105"/>
        <label>2</label>
    </ligand>
</feature>
<dbReference type="PANTHER" id="PTHR11596:SF91">
    <property type="entry name" value="ALKALINE PHOSPHATASE-RELATED"/>
    <property type="match status" value="1"/>
</dbReference>
<keyword evidence="2" id="KW-0862">Zinc</keyword>
<comment type="cofactor">
    <cofactor evidence="2">
        <name>Zn(2+)</name>
        <dbReference type="ChEBI" id="CHEBI:29105"/>
    </cofactor>
    <text evidence="2">Binds 2 Zn(2+) ions.</text>
</comment>
<accession>A0AAN8X3D1</accession>
<dbReference type="AlphaFoldDB" id="A0AAN8X3D1"/>
<keyword evidence="4" id="KW-1185">Reference proteome</keyword>
<protein>
    <recommendedName>
        <fullName evidence="1">alkaline phosphatase</fullName>
        <ecNumber evidence="1">3.1.3.1</ecNumber>
    </recommendedName>
</protein>
<evidence type="ECO:0000256" key="2">
    <source>
        <dbReference type="PIRSR" id="PIRSR601952-2"/>
    </source>
</evidence>
<sequence>MFWKEVKRARKGECGRKEMLKGIDGQLPVDEIKVRKRWAEYFKNLLNEEDDRDADIMVVENEWRMPVLGDENDRDITKVEVRLALRATKAGQAPGIDERHSECLSNGGLIDHGHHGNKAIKALTETLEMDEAVEIAKKMTNPSDTLIVVTADHSHTMTINGYPSRHTDILGLGDYSDEDYMPFTTILYGNGPGYRPSVNGHRPDPSEDDLHDVNYRQAGAVPINSAAHAGEDVGLWATGPFSHLFTGVYEQNYIPHALAYAACVGNGLTFCGNNNSGFNRRTRSRGTRRWNL</sequence>
<dbReference type="GO" id="GO:0046872">
    <property type="term" value="F:metal ion binding"/>
    <property type="evidence" value="ECO:0007669"/>
    <property type="project" value="UniProtKB-KW"/>
</dbReference>
<dbReference type="EC" id="3.1.3.1" evidence="1"/>
<feature type="binding site" evidence="2">
    <location>
        <position position="152"/>
    </location>
    <ligand>
        <name>Zn(2+)</name>
        <dbReference type="ChEBI" id="CHEBI:29105"/>
        <label>2</label>
    </ligand>
</feature>
<dbReference type="PANTHER" id="PTHR11596">
    <property type="entry name" value="ALKALINE PHOSPHATASE"/>
    <property type="match status" value="1"/>
</dbReference>
<comment type="caution">
    <text evidence="3">The sequence shown here is derived from an EMBL/GenBank/DDBJ whole genome shotgun (WGS) entry which is preliminary data.</text>
</comment>
<dbReference type="Pfam" id="PF00245">
    <property type="entry name" value="Alk_phosphatase"/>
    <property type="match status" value="1"/>
</dbReference>
<feature type="binding site" evidence="2">
    <location>
        <position position="153"/>
    </location>
    <ligand>
        <name>Zn(2+)</name>
        <dbReference type="ChEBI" id="CHEBI:29105"/>
        <label>2</label>
    </ligand>
</feature>
<name>A0AAN8X3D1_HALRR</name>
<dbReference type="SMART" id="SM00098">
    <property type="entry name" value="alkPPc"/>
    <property type="match status" value="1"/>
</dbReference>
<organism evidence="3 4">
    <name type="scientific">Halocaridina rubra</name>
    <name type="common">Hawaiian red shrimp</name>
    <dbReference type="NCBI Taxonomy" id="373956"/>
    <lineage>
        <taxon>Eukaryota</taxon>
        <taxon>Metazoa</taxon>
        <taxon>Ecdysozoa</taxon>
        <taxon>Arthropoda</taxon>
        <taxon>Crustacea</taxon>
        <taxon>Multicrustacea</taxon>
        <taxon>Malacostraca</taxon>
        <taxon>Eumalacostraca</taxon>
        <taxon>Eucarida</taxon>
        <taxon>Decapoda</taxon>
        <taxon>Pleocyemata</taxon>
        <taxon>Caridea</taxon>
        <taxon>Atyoidea</taxon>
        <taxon>Atyidae</taxon>
        <taxon>Halocaridina</taxon>
    </lineage>
</organism>
<feature type="binding site" evidence="2">
    <location>
        <position position="111"/>
    </location>
    <ligand>
        <name>Zn(2+)</name>
        <dbReference type="ChEBI" id="CHEBI:29105"/>
        <label>2</label>
    </ligand>
</feature>
<evidence type="ECO:0000256" key="1">
    <source>
        <dbReference type="ARBA" id="ARBA00012647"/>
    </source>
</evidence>
<dbReference type="GO" id="GO:0004035">
    <property type="term" value="F:alkaline phosphatase activity"/>
    <property type="evidence" value="ECO:0007669"/>
    <property type="project" value="UniProtKB-EC"/>
</dbReference>
<dbReference type="EMBL" id="JAXCGZ010009457">
    <property type="protein sequence ID" value="KAK7077206.1"/>
    <property type="molecule type" value="Genomic_DNA"/>
</dbReference>